<evidence type="ECO:0000256" key="1">
    <source>
        <dbReference type="SAM" id="MobiDB-lite"/>
    </source>
</evidence>
<keyword evidence="3" id="KW-1185">Reference proteome</keyword>
<feature type="region of interest" description="Disordered" evidence="1">
    <location>
        <begin position="155"/>
        <end position="176"/>
    </location>
</feature>
<evidence type="ECO:0000313" key="2">
    <source>
        <dbReference type="EMBL" id="KAK1380691.1"/>
    </source>
</evidence>
<comment type="caution">
    <text evidence="2">The sequence shown here is derived from an EMBL/GenBank/DDBJ whole genome shotgun (WGS) entry which is preliminary data.</text>
</comment>
<dbReference type="Proteomes" id="UP001237642">
    <property type="component" value="Unassembled WGS sequence"/>
</dbReference>
<gene>
    <name evidence="2" type="ORF">POM88_027435</name>
</gene>
<protein>
    <submittedName>
        <fullName evidence="2">Vacuolar iron transporter 1</fullName>
    </submittedName>
</protein>
<name>A0AAD8I7Y7_9APIA</name>
<evidence type="ECO:0000313" key="3">
    <source>
        <dbReference type="Proteomes" id="UP001237642"/>
    </source>
</evidence>
<dbReference type="GO" id="GO:0007140">
    <property type="term" value="P:male meiotic nuclear division"/>
    <property type="evidence" value="ECO:0007669"/>
    <property type="project" value="InterPro"/>
</dbReference>
<dbReference type="EMBL" id="JAUIZM010000006">
    <property type="protein sequence ID" value="KAK1380691.1"/>
    <property type="molecule type" value="Genomic_DNA"/>
</dbReference>
<accession>A0AAD8I7Y7</accession>
<reference evidence="2" key="2">
    <citation type="submission" date="2023-05" db="EMBL/GenBank/DDBJ databases">
        <authorList>
            <person name="Schelkunov M.I."/>
        </authorList>
    </citation>
    <scope>NUCLEOTIDE SEQUENCE</scope>
    <source>
        <strain evidence="2">Hsosn_3</strain>
        <tissue evidence="2">Leaf</tissue>
    </source>
</reference>
<proteinExistence type="predicted"/>
<organism evidence="2 3">
    <name type="scientific">Heracleum sosnowskyi</name>
    <dbReference type="NCBI Taxonomy" id="360622"/>
    <lineage>
        <taxon>Eukaryota</taxon>
        <taxon>Viridiplantae</taxon>
        <taxon>Streptophyta</taxon>
        <taxon>Embryophyta</taxon>
        <taxon>Tracheophyta</taxon>
        <taxon>Spermatophyta</taxon>
        <taxon>Magnoliopsida</taxon>
        <taxon>eudicotyledons</taxon>
        <taxon>Gunneridae</taxon>
        <taxon>Pentapetalae</taxon>
        <taxon>asterids</taxon>
        <taxon>campanulids</taxon>
        <taxon>Apiales</taxon>
        <taxon>Apiaceae</taxon>
        <taxon>Apioideae</taxon>
        <taxon>apioid superclade</taxon>
        <taxon>Tordylieae</taxon>
        <taxon>Tordyliinae</taxon>
        <taxon>Heracleum</taxon>
    </lineage>
</organism>
<sequence>MDELQSIANYSGYCTSSFAWEFQNLGVPNGDMSRSMVCTPPYVSSLNSDVSTGYLQDALFEFSTSKRRRLQLSSDDQANYDQSFTMESCWKENCTEDYPDNFDLLSQINEIHCNISGKSMNNSSSSASGKNNNIDERETILTDEMKEAEEAISAFQGSLDSSSSSQTIYSHNKNNNVHSTSLHKETLYSLHGISTSPGDDIEKKRKVITRVVYPFAVVKPGGVEGDMTLNDINERLLMPPTRPVRHPVGEFACRPVASANGPGLSGKAVVALTRIQTRGSGTITIIRTRG</sequence>
<feature type="compositionally biased region" description="Low complexity" evidence="1">
    <location>
        <begin position="155"/>
        <end position="172"/>
    </location>
</feature>
<dbReference type="AlphaFoldDB" id="A0AAD8I7Y7"/>
<dbReference type="InterPro" id="IPR039933">
    <property type="entry name" value="XRI1"/>
</dbReference>
<dbReference type="GO" id="GO:0007143">
    <property type="term" value="P:female meiotic nuclear division"/>
    <property type="evidence" value="ECO:0007669"/>
    <property type="project" value="InterPro"/>
</dbReference>
<reference evidence="2" key="1">
    <citation type="submission" date="2023-02" db="EMBL/GenBank/DDBJ databases">
        <title>Genome of toxic invasive species Heracleum sosnowskyi carries increased number of genes despite the absence of recent whole-genome duplications.</title>
        <authorList>
            <person name="Schelkunov M."/>
            <person name="Shtratnikova V."/>
            <person name="Makarenko M."/>
            <person name="Klepikova A."/>
            <person name="Omelchenko D."/>
            <person name="Novikova G."/>
            <person name="Obukhova E."/>
            <person name="Bogdanov V."/>
            <person name="Penin A."/>
            <person name="Logacheva M."/>
        </authorList>
    </citation>
    <scope>NUCLEOTIDE SEQUENCE</scope>
    <source>
        <strain evidence="2">Hsosn_3</strain>
        <tissue evidence="2">Leaf</tissue>
    </source>
</reference>
<dbReference type="PANTHER" id="PTHR33385:SF18">
    <property type="entry name" value="XRI1-LIKE PROTEIN"/>
    <property type="match status" value="1"/>
</dbReference>
<dbReference type="PANTHER" id="PTHR33385">
    <property type="entry name" value="PROTEIN XRI1"/>
    <property type="match status" value="1"/>
</dbReference>